<name>A0A1Y1X7U1_9FUNG</name>
<protein>
    <submittedName>
        <fullName evidence="3">DUF1681-domain-containing protein</fullName>
    </submittedName>
</protein>
<reference evidence="3 4" key="2">
    <citation type="submission" date="2016-08" db="EMBL/GenBank/DDBJ databases">
        <title>Pervasive Adenine N6-methylation of Active Genes in Fungi.</title>
        <authorList>
            <consortium name="DOE Joint Genome Institute"/>
            <person name="Mondo S.J."/>
            <person name="Dannebaum R.O."/>
            <person name="Kuo R.C."/>
            <person name="Labutti K."/>
            <person name="Haridas S."/>
            <person name="Kuo A."/>
            <person name="Salamov A."/>
            <person name="Ahrendt S.R."/>
            <person name="Lipzen A."/>
            <person name="Sullivan W."/>
            <person name="Andreopoulos W.B."/>
            <person name="Clum A."/>
            <person name="Lindquist E."/>
            <person name="Daum C."/>
            <person name="Ramamoorthy G.K."/>
            <person name="Gryganskyi A."/>
            <person name="Culley D."/>
            <person name="Magnuson J.K."/>
            <person name="James T.Y."/>
            <person name="O'Malley M.A."/>
            <person name="Stajich J.E."/>
            <person name="Spatafora J.W."/>
            <person name="Visel A."/>
            <person name="Grigoriev I.V."/>
        </authorList>
    </citation>
    <scope>NUCLEOTIDE SEQUENCE [LARGE SCALE GENOMIC DNA]</scope>
    <source>
        <strain evidence="3 4">S4</strain>
    </source>
</reference>
<evidence type="ECO:0000256" key="1">
    <source>
        <dbReference type="SAM" id="MobiDB-lite"/>
    </source>
</evidence>
<feature type="region of interest" description="Disordered" evidence="1">
    <location>
        <begin position="171"/>
        <end position="246"/>
    </location>
</feature>
<sequence>MDDYESVLLVIRECFVYRIPPLGSSKGYKAAEWDVNSFLWSGRLRIISVGGKKCYIKLEDASTGELFAQCEYKEDNNSVEPVLDSSRYFVLRIEDQASGKHAYIGMGFQERSEAFDFNVALQDFTKHLKNETTPKPEYTGPKVDYSWKEGETININIGKLKKSVSGFKANNGTTTSTTAQNKPTSDNPNDFILLPPPPSGKSSTPAQETTSATSTNTTQQNKNNEWADFGDFVGANNSNPSNWTTF</sequence>
<feature type="compositionally biased region" description="Low complexity" evidence="1">
    <location>
        <begin position="206"/>
        <end position="224"/>
    </location>
</feature>
<comment type="caution">
    <text evidence="3">The sequence shown here is derived from an EMBL/GenBank/DDBJ whole genome shotgun (WGS) entry which is preliminary data.</text>
</comment>
<feature type="domain" description="NECAP PHear" evidence="2">
    <location>
        <begin position="4"/>
        <end position="158"/>
    </location>
</feature>
<dbReference type="OrthoDB" id="10265489at2759"/>
<dbReference type="PANTHER" id="PTHR12847:SF9">
    <property type="entry name" value="NECAP-LIKE PROTEIN CG9132"/>
    <property type="match status" value="1"/>
</dbReference>
<dbReference type="InterPro" id="IPR012466">
    <property type="entry name" value="NECAP_PHear"/>
</dbReference>
<feature type="compositionally biased region" description="Polar residues" evidence="1">
    <location>
        <begin position="235"/>
        <end position="246"/>
    </location>
</feature>
<evidence type="ECO:0000259" key="2">
    <source>
        <dbReference type="Pfam" id="PF07933"/>
    </source>
</evidence>
<dbReference type="AlphaFoldDB" id="A0A1Y1X7U1"/>
<dbReference type="Proteomes" id="UP000193944">
    <property type="component" value="Unassembled WGS sequence"/>
</dbReference>
<dbReference type="GO" id="GO:0006897">
    <property type="term" value="P:endocytosis"/>
    <property type="evidence" value="ECO:0007669"/>
    <property type="project" value="InterPro"/>
</dbReference>
<dbReference type="GO" id="GO:0030125">
    <property type="term" value="C:clathrin vesicle coat"/>
    <property type="evidence" value="ECO:0007669"/>
    <property type="project" value="TreeGrafter"/>
</dbReference>
<dbReference type="PANTHER" id="PTHR12847">
    <property type="entry name" value="ATP-BINDING CASSETTE ABC TRANSPORTER-RELATED"/>
    <property type="match status" value="1"/>
</dbReference>
<dbReference type="CDD" id="cd13228">
    <property type="entry name" value="PHear_NECAP"/>
    <property type="match status" value="1"/>
</dbReference>
<dbReference type="STRING" id="1754192.A0A1Y1X7U1"/>
<dbReference type="Pfam" id="PF07933">
    <property type="entry name" value="DUF1681"/>
    <property type="match status" value="1"/>
</dbReference>
<dbReference type="SUPFAM" id="SSF50729">
    <property type="entry name" value="PH domain-like"/>
    <property type="match status" value="1"/>
</dbReference>
<organism evidence="3 4">
    <name type="scientific">Anaeromyces robustus</name>
    <dbReference type="NCBI Taxonomy" id="1754192"/>
    <lineage>
        <taxon>Eukaryota</taxon>
        <taxon>Fungi</taxon>
        <taxon>Fungi incertae sedis</taxon>
        <taxon>Chytridiomycota</taxon>
        <taxon>Chytridiomycota incertae sedis</taxon>
        <taxon>Neocallimastigomycetes</taxon>
        <taxon>Neocallimastigales</taxon>
        <taxon>Neocallimastigaceae</taxon>
        <taxon>Anaeromyces</taxon>
    </lineage>
</organism>
<dbReference type="FunFam" id="2.30.29.30:FF:000403">
    <property type="entry name" value="Unplaced genomic scaffold supercont1.125, whole genome shotgun sequence"/>
    <property type="match status" value="1"/>
</dbReference>
<feature type="compositionally biased region" description="Polar residues" evidence="1">
    <location>
        <begin position="171"/>
        <end position="188"/>
    </location>
</feature>
<accession>A0A1Y1X7U1</accession>
<keyword evidence="4" id="KW-1185">Reference proteome</keyword>
<evidence type="ECO:0000313" key="3">
    <source>
        <dbReference type="EMBL" id="ORX81788.1"/>
    </source>
</evidence>
<dbReference type="InterPro" id="IPR011993">
    <property type="entry name" value="PH-like_dom_sf"/>
</dbReference>
<proteinExistence type="predicted"/>
<evidence type="ECO:0000313" key="4">
    <source>
        <dbReference type="Proteomes" id="UP000193944"/>
    </source>
</evidence>
<dbReference type="EMBL" id="MCFG01000111">
    <property type="protein sequence ID" value="ORX81788.1"/>
    <property type="molecule type" value="Genomic_DNA"/>
</dbReference>
<gene>
    <name evidence="3" type="ORF">BCR32DRAFT_232493</name>
</gene>
<reference evidence="3 4" key="1">
    <citation type="submission" date="2016-08" db="EMBL/GenBank/DDBJ databases">
        <title>A Parts List for Fungal Cellulosomes Revealed by Comparative Genomics.</title>
        <authorList>
            <consortium name="DOE Joint Genome Institute"/>
            <person name="Haitjema C.H."/>
            <person name="Gilmore S.P."/>
            <person name="Henske J.K."/>
            <person name="Solomon K.V."/>
            <person name="De Groot R."/>
            <person name="Kuo A."/>
            <person name="Mondo S.J."/>
            <person name="Salamov A.A."/>
            <person name="Labutti K."/>
            <person name="Zhao Z."/>
            <person name="Chiniquy J."/>
            <person name="Barry K."/>
            <person name="Brewer H.M."/>
            <person name="Purvine S.O."/>
            <person name="Wright A.T."/>
            <person name="Boxma B."/>
            <person name="Van Alen T."/>
            <person name="Hackstein J.H."/>
            <person name="Baker S.E."/>
            <person name="Grigoriev I.V."/>
            <person name="O'Malley M.A."/>
        </authorList>
    </citation>
    <scope>NUCLEOTIDE SEQUENCE [LARGE SCALE GENOMIC DNA]</scope>
    <source>
        <strain evidence="3 4">S4</strain>
    </source>
</reference>
<dbReference type="Gene3D" id="2.30.29.30">
    <property type="entry name" value="Pleckstrin-homology domain (PH domain)/Phosphotyrosine-binding domain (PTB)"/>
    <property type="match status" value="1"/>
</dbReference>